<dbReference type="RefSeq" id="WP_268048195.1">
    <property type="nucleotide sequence ID" value="NZ_JAPQES010000001.1"/>
</dbReference>
<evidence type="ECO:0000313" key="6">
    <source>
        <dbReference type="EMBL" id="MCY6369826.1"/>
    </source>
</evidence>
<dbReference type="Gene3D" id="3.40.140.10">
    <property type="entry name" value="Cytidine Deaminase, domain 2"/>
    <property type="match status" value="1"/>
</dbReference>
<comment type="caution">
    <text evidence="6">The sequence shown here is derived from an EMBL/GenBank/DDBJ whole genome shotgun (WGS) entry which is preliminary data.</text>
</comment>
<keyword evidence="3" id="KW-0378">Hydrolase</keyword>
<dbReference type="Proteomes" id="UP001079657">
    <property type="component" value="Unassembled WGS sequence"/>
</dbReference>
<dbReference type="PANTHER" id="PTHR11086">
    <property type="entry name" value="DEOXYCYTIDYLATE DEAMINASE-RELATED"/>
    <property type="match status" value="1"/>
</dbReference>
<dbReference type="PANTHER" id="PTHR11086:SF18">
    <property type="entry name" value="DEOXYCYTIDYLATE DEAMINASE"/>
    <property type="match status" value="1"/>
</dbReference>
<dbReference type="InterPro" id="IPR016192">
    <property type="entry name" value="APOBEC/CMP_deaminase_Zn-bd"/>
</dbReference>
<gene>
    <name evidence="6" type="ORF">OXH55_04210</name>
</gene>
<dbReference type="InterPro" id="IPR002125">
    <property type="entry name" value="CMP_dCMP_dom"/>
</dbReference>
<evidence type="ECO:0000313" key="7">
    <source>
        <dbReference type="Proteomes" id="UP001079657"/>
    </source>
</evidence>
<keyword evidence="2" id="KW-0479">Metal-binding</keyword>
<dbReference type="InterPro" id="IPR015517">
    <property type="entry name" value="dCMP_deaminase-rel"/>
</dbReference>
<dbReference type="EMBL" id="JAPQES010000001">
    <property type="protein sequence ID" value="MCY6369826.1"/>
    <property type="molecule type" value="Genomic_DNA"/>
</dbReference>
<dbReference type="SUPFAM" id="SSF53927">
    <property type="entry name" value="Cytidine deaminase-like"/>
    <property type="match status" value="1"/>
</dbReference>
<name>A0ABT4CP25_9CLOT</name>
<keyword evidence="7" id="KW-1185">Reference proteome</keyword>
<organism evidence="6 7">
    <name type="scientific">Clostridium ganghwense</name>
    <dbReference type="NCBI Taxonomy" id="312089"/>
    <lineage>
        <taxon>Bacteria</taxon>
        <taxon>Bacillati</taxon>
        <taxon>Bacillota</taxon>
        <taxon>Clostridia</taxon>
        <taxon>Eubacteriales</taxon>
        <taxon>Clostridiaceae</taxon>
        <taxon>Clostridium</taxon>
    </lineage>
</organism>
<accession>A0ABT4CP25</accession>
<dbReference type="InterPro" id="IPR016473">
    <property type="entry name" value="dCMP_deaminase"/>
</dbReference>
<protein>
    <submittedName>
        <fullName evidence="6">Cytidine deaminase</fullName>
    </submittedName>
</protein>
<evidence type="ECO:0000256" key="3">
    <source>
        <dbReference type="ARBA" id="ARBA00022801"/>
    </source>
</evidence>
<dbReference type="PIRSF" id="PIRSF006019">
    <property type="entry name" value="dCMP_deaminase"/>
    <property type="match status" value="1"/>
</dbReference>
<evidence type="ECO:0000259" key="5">
    <source>
        <dbReference type="PROSITE" id="PS51747"/>
    </source>
</evidence>
<evidence type="ECO:0000256" key="2">
    <source>
        <dbReference type="ARBA" id="ARBA00022723"/>
    </source>
</evidence>
<sequence>MERIDKHNYYLDICQTILERGTCLRRNFGAIIVKHDEIMASGYSGAPRGRKNCCDLGYCRREELKVERGTRYELCRSVHAEQNAIISSRRQDMIGATMYLVGKEMSTGELVEKAAPCLLCKRFIINAGIARVIVRDTEIEFRIIDVQEWIDKDDSLTGEDSY</sequence>
<feature type="domain" description="CMP/dCMP-type deaminase" evidence="5">
    <location>
        <begin position="5"/>
        <end position="145"/>
    </location>
</feature>
<dbReference type="Pfam" id="PF00383">
    <property type="entry name" value="dCMP_cyt_deam_1"/>
    <property type="match status" value="1"/>
</dbReference>
<dbReference type="PROSITE" id="PS00903">
    <property type="entry name" value="CYT_DCMP_DEAMINASES_1"/>
    <property type="match status" value="1"/>
</dbReference>
<proteinExistence type="inferred from homology"/>
<dbReference type="PROSITE" id="PS51747">
    <property type="entry name" value="CYT_DCMP_DEAMINASES_2"/>
    <property type="match status" value="1"/>
</dbReference>
<evidence type="ECO:0000256" key="4">
    <source>
        <dbReference type="ARBA" id="ARBA00022833"/>
    </source>
</evidence>
<evidence type="ECO:0000256" key="1">
    <source>
        <dbReference type="ARBA" id="ARBA00006576"/>
    </source>
</evidence>
<reference evidence="6" key="1">
    <citation type="submission" date="2022-12" db="EMBL/GenBank/DDBJ databases">
        <authorList>
            <person name="Wang J."/>
        </authorList>
    </citation>
    <scope>NUCLEOTIDE SEQUENCE</scope>
    <source>
        <strain evidence="6">HY-42-06</strain>
    </source>
</reference>
<dbReference type="InterPro" id="IPR016193">
    <property type="entry name" value="Cytidine_deaminase-like"/>
</dbReference>
<keyword evidence="4" id="KW-0862">Zinc</keyword>
<comment type="similarity">
    <text evidence="1">Belongs to the cytidine and deoxycytidylate deaminase family.</text>
</comment>